<evidence type="ECO:0000313" key="3">
    <source>
        <dbReference type="Proteomes" id="UP000249725"/>
    </source>
</evidence>
<reference evidence="3" key="1">
    <citation type="submission" date="2018-05" db="EMBL/GenBank/DDBJ databases">
        <authorList>
            <person name="Li X."/>
        </authorList>
    </citation>
    <scope>NUCLEOTIDE SEQUENCE [LARGE SCALE GENOMIC DNA]</scope>
    <source>
        <strain evidence="3">YIM 73061</strain>
    </source>
</reference>
<dbReference type="InterPro" id="IPR054189">
    <property type="entry name" value="DUF6894"/>
</dbReference>
<gene>
    <name evidence="2" type="ORF">DJ018_17290</name>
</gene>
<dbReference type="AlphaFoldDB" id="A0A328A8N4"/>
<evidence type="ECO:0000259" key="1">
    <source>
        <dbReference type="Pfam" id="PF21834"/>
    </source>
</evidence>
<sequence length="95" mass="10310">MPRYFFHIDDGEDGRDVDGTDLPDIRAAKAEAASTLGAMLMDEGAAFFDRGELKVTVEDERGLTLFALEITSSGGRTVLALTRDACQRANGTGWR</sequence>
<proteinExistence type="predicted"/>
<comment type="caution">
    <text evidence="2">The sequence shown here is derived from an EMBL/GenBank/DDBJ whole genome shotgun (WGS) entry which is preliminary data.</text>
</comment>
<feature type="domain" description="DUF6894" evidence="1">
    <location>
        <begin position="3"/>
        <end position="71"/>
    </location>
</feature>
<protein>
    <recommendedName>
        <fullName evidence="1">DUF6894 domain-containing protein</fullName>
    </recommendedName>
</protein>
<name>A0A328A8N4_9CAUL</name>
<accession>A0A328A8N4</accession>
<dbReference type="Proteomes" id="UP000249725">
    <property type="component" value="Unassembled WGS sequence"/>
</dbReference>
<evidence type="ECO:0000313" key="2">
    <source>
        <dbReference type="EMBL" id="RAK50920.1"/>
    </source>
</evidence>
<organism evidence="2 3">
    <name type="scientific">Phenylobacterium deserti</name>
    <dbReference type="NCBI Taxonomy" id="1914756"/>
    <lineage>
        <taxon>Bacteria</taxon>
        <taxon>Pseudomonadati</taxon>
        <taxon>Pseudomonadota</taxon>
        <taxon>Alphaproteobacteria</taxon>
        <taxon>Caulobacterales</taxon>
        <taxon>Caulobacteraceae</taxon>
        <taxon>Phenylobacterium</taxon>
    </lineage>
</organism>
<dbReference type="RefSeq" id="WP_111516230.1">
    <property type="nucleotide sequence ID" value="NZ_QFYR01000005.1"/>
</dbReference>
<keyword evidence="3" id="KW-1185">Reference proteome</keyword>
<dbReference type="OrthoDB" id="7575967at2"/>
<dbReference type="EMBL" id="QFYR01000005">
    <property type="protein sequence ID" value="RAK50920.1"/>
    <property type="molecule type" value="Genomic_DNA"/>
</dbReference>
<dbReference type="Pfam" id="PF21834">
    <property type="entry name" value="DUF6894"/>
    <property type="match status" value="1"/>
</dbReference>